<dbReference type="AlphaFoldDB" id="A0A151X0U5"/>
<evidence type="ECO:0000256" key="2">
    <source>
        <dbReference type="ARBA" id="ARBA00022448"/>
    </source>
</evidence>
<gene>
    <name evidence="7" type="ORF">ALC60_07144</name>
</gene>
<evidence type="ECO:0000313" key="8">
    <source>
        <dbReference type="Proteomes" id="UP000075809"/>
    </source>
</evidence>
<evidence type="ECO:0000256" key="4">
    <source>
        <dbReference type="ARBA" id="ARBA00022989"/>
    </source>
</evidence>
<keyword evidence="5 6" id="KW-0472">Membrane</keyword>
<dbReference type="InterPro" id="IPR036259">
    <property type="entry name" value="MFS_trans_sf"/>
</dbReference>
<proteinExistence type="predicted"/>
<dbReference type="PANTHER" id="PTHR23511">
    <property type="entry name" value="SYNAPTIC VESICLE GLYCOPROTEIN 2"/>
    <property type="match status" value="1"/>
</dbReference>
<sequence>GYGKFNYLLLLAVLPASFSSIFSSSAMSYVLPSAECDLQLTMFDKGLLNSMAFAGSILICLTIA</sequence>
<organism evidence="7 8">
    <name type="scientific">Mycetomoellerius zeteki</name>
    <dbReference type="NCBI Taxonomy" id="64791"/>
    <lineage>
        <taxon>Eukaryota</taxon>
        <taxon>Metazoa</taxon>
        <taxon>Ecdysozoa</taxon>
        <taxon>Arthropoda</taxon>
        <taxon>Hexapoda</taxon>
        <taxon>Insecta</taxon>
        <taxon>Pterygota</taxon>
        <taxon>Neoptera</taxon>
        <taxon>Endopterygota</taxon>
        <taxon>Hymenoptera</taxon>
        <taxon>Apocrita</taxon>
        <taxon>Aculeata</taxon>
        <taxon>Formicoidea</taxon>
        <taxon>Formicidae</taxon>
        <taxon>Myrmicinae</taxon>
        <taxon>Mycetomoellerius</taxon>
    </lineage>
</organism>
<feature type="transmembrane region" description="Helical" evidence="6">
    <location>
        <begin position="46"/>
        <end position="63"/>
    </location>
</feature>
<dbReference type="Proteomes" id="UP000075809">
    <property type="component" value="Unassembled WGS sequence"/>
</dbReference>
<keyword evidence="4 6" id="KW-1133">Transmembrane helix</keyword>
<accession>A0A151X0U5</accession>
<evidence type="ECO:0000256" key="6">
    <source>
        <dbReference type="SAM" id="Phobius"/>
    </source>
</evidence>
<protein>
    <submittedName>
        <fullName evidence="7">Uncharacterized protein</fullName>
    </submittedName>
</protein>
<evidence type="ECO:0000313" key="7">
    <source>
        <dbReference type="EMBL" id="KYQ53988.1"/>
    </source>
</evidence>
<name>A0A151X0U5_9HYME</name>
<evidence type="ECO:0000256" key="3">
    <source>
        <dbReference type="ARBA" id="ARBA00022692"/>
    </source>
</evidence>
<evidence type="ECO:0000256" key="5">
    <source>
        <dbReference type="ARBA" id="ARBA00023136"/>
    </source>
</evidence>
<dbReference type="EMBL" id="KQ982603">
    <property type="protein sequence ID" value="KYQ53988.1"/>
    <property type="molecule type" value="Genomic_DNA"/>
</dbReference>
<dbReference type="STRING" id="64791.A0A151X0U5"/>
<comment type="subcellular location">
    <subcellularLocation>
        <location evidence="1">Membrane</location>
        <topology evidence="1">Multi-pass membrane protein</topology>
    </subcellularLocation>
</comment>
<evidence type="ECO:0000256" key="1">
    <source>
        <dbReference type="ARBA" id="ARBA00004141"/>
    </source>
</evidence>
<dbReference type="Gene3D" id="1.20.1250.20">
    <property type="entry name" value="MFS general substrate transporter like domains"/>
    <property type="match status" value="1"/>
</dbReference>
<feature type="non-terminal residue" evidence="7">
    <location>
        <position position="1"/>
    </location>
</feature>
<reference evidence="7 8" key="1">
    <citation type="submission" date="2015-09" db="EMBL/GenBank/DDBJ databases">
        <title>Trachymyrmex zeteki WGS genome.</title>
        <authorList>
            <person name="Nygaard S."/>
            <person name="Hu H."/>
            <person name="Boomsma J."/>
            <person name="Zhang G."/>
        </authorList>
    </citation>
    <scope>NUCLEOTIDE SEQUENCE [LARGE SCALE GENOMIC DNA]</scope>
    <source>
        <strain evidence="7">Tzet28-1</strain>
        <tissue evidence="7">Whole body</tissue>
    </source>
</reference>
<keyword evidence="2" id="KW-0813">Transport</keyword>
<dbReference type="GO" id="GO:0016020">
    <property type="term" value="C:membrane"/>
    <property type="evidence" value="ECO:0007669"/>
    <property type="project" value="UniProtKB-SubCell"/>
</dbReference>
<keyword evidence="3 6" id="KW-0812">Transmembrane</keyword>
<keyword evidence="8" id="KW-1185">Reference proteome</keyword>
<dbReference type="PANTHER" id="PTHR23511:SF36">
    <property type="entry name" value="EG:BACR7A4.13 PROTEIN-RELATED"/>
    <property type="match status" value="1"/>
</dbReference>